<keyword evidence="8" id="KW-1185">Reference proteome</keyword>
<name>A0ABS8B1H3_9ACTN</name>
<comment type="function">
    <text evidence="1 5">PPIases accelerate the folding of proteins. It catalyzes the cis-trans isomerization of proline imidic peptide bonds in oligopeptides.</text>
</comment>
<comment type="catalytic activity">
    <reaction evidence="5">
        <text>[protein]-peptidylproline (omega=180) = [protein]-peptidylproline (omega=0)</text>
        <dbReference type="Rhea" id="RHEA:16237"/>
        <dbReference type="Rhea" id="RHEA-COMP:10747"/>
        <dbReference type="Rhea" id="RHEA-COMP:10748"/>
        <dbReference type="ChEBI" id="CHEBI:83833"/>
        <dbReference type="ChEBI" id="CHEBI:83834"/>
        <dbReference type="EC" id="5.2.1.8"/>
    </reaction>
</comment>
<feature type="domain" description="PPIase cyclophilin-type" evidence="6">
    <location>
        <begin position="8"/>
        <end position="164"/>
    </location>
</feature>
<evidence type="ECO:0000256" key="3">
    <source>
        <dbReference type="ARBA" id="ARBA00023110"/>
    </source>
</evidence>
<evidence type="ECO:0000256" key="4">
    <source>
        <dbReference type="ARBA" id="ARBA00023235"/>
    </source>
</evidence>
<proteinExistence type="inferred from homology"/>
<keyword evidence="4 5" id="KW-0413">Isomerase</keyword>
<gene>
    <name evidence="7" type="ORF">LG632_03460</name>
</gene>
<dbReference type="InterPro" id="IPR020892">
    <property type="entry name" value="Cyclophilin-type_PPIase_CS"/>
</dbReference>
<keyword evidence="3 5" id="KW-0697">Rotamase</keyword>
<evidence type="ECO:0000256" key="5">
    <source>
        <dbReference type="RuleBase" id="RU363019"/>
    </source>
</evidence>
<dbReference type="PRINTS" id="PR00153">
    <property type="entry name" value="CSAPPISMRASE"/>
</dbReference>
<dbReference type="PROSITE" id="PS00170">
    <property type="entry name" value="CSA_PPIASE_1"/>
    <property type="match status" value="1"/>
</dbReference>
<organism evidence="7 8">
    <name type="scientific">Streptomyces antimicrobicus</name>
    <dbReference type="NCBI Taxonomy" id="2883108"/>
    <lineage>
        <taxon>Bacteria</taxon>
        <taxon>Bacillati</taxon>
        <taxon>Actinomycetota</taxon>
        <taxon>Actinomycetes</taxon>
        <taxon>Kitasatosporales</taxon>
        <taxon>Streptomycetaceae</taxon>
        <taxon>Streptomyces</taxon>
    </lineage>
</organism>
<dbReference type="SUPFAM" id="SSF50891">
    <property type="entry name" value="Cyclophilin-like"/>
    <property type="match status" value="1"/>
</dbReference>
<evidence type="ECO:0000313" key="7">
    <source>
        <dbReference type="EMBL" id="MCB5178446.1"/>
    </source>
</evidence>
<accession>A0ABS8B1H3</accession>
<evidence type="ECO:0000259" key="6">
    <source>
        <dbReference type="PROSITE" id="PS50072"/>
    </source>
</evidence>
<dbReference type="InterPro" id="IPR029000">
    <property type="entry name" value="Cyclophilin-like_dom_sf"/>
</dbReference>
<dbReference type="EC" id="5.2.1.8" evidence="5"/>
<dbReference type="Pfam" id="PF00160">
    <property type="entry name" value="Pro_isomerase"/>
    <property type="match status" value="1"/>
</dbReference>
<dbReference type="InterPro" id="IPR024936">
    <property type="entry name" value="Cyclophilin-type_PPIase"/>
</dbReference>
<dbReference type="PIRSF" id="PIRSF001467">
    <property type="entry name" value="Peptidylpro_ismrse"/>
    <property type="match status" value="1"/>
</dbReference>
<dbReference type="Gene3D" id="2.40.100.10">
    <property type="entry name" value="Cyclophilin-like"/>
    <property type="match status" value="1"/>
</dbReference>
<dbReference type="EMBL" id="JAJAUY010000008">
    <property type="protein sequence ID" value="MCB5178446.1"/>
    <property type="molecule type" value="Genomic_DNA"/>
</dbReference>
<dbReference type="Proteomes" id="UP001199054">
    <property type="component" value="Unassembled WGS sequence"/>
</dbReference>
<sequence>MPQVKLTTNHGDIVIDLDEAKAPVTVANFLSYVQSGHYDGTIFHRVIPGFMNQGGGFTADMNQKPTRAPIQNEAANGLKNLKYTVAMARTSAPHSATAQFFINTSDNDFLDFKSETMQGFGYAVFGAVTQGQDVVDAIAQVKTGRAGGHADVPVEPVVIEKAEQL</sequence>
<dbReference type="InterPro" id="IPR002130">
    <property type="entry name" value="Cyclophilin-type_PPIase_dom"/>
</dbReference>
<dbReference type="InterPro" id="IPR044665">
    <property type="entry name" value="E_coli_cyclophilin_A-like"/>
</dbReference>
<dbReference type="CDD" id="cd01920">
    <property type="entry name" value="cyclophilin_EcCYP_like"/>
    <property type="match status" value="1"/>
</dbReference>
<dbReference type="PANTHER" id="PTHR43246">
    <property type="entry name" value="PEPTIDYL-PROLYL CIS-TRANS ISOMERASE CYP38, CHLOROPLASTIC"/>
    <property type="match status" value="1"/>
</dbReference>
<comment type="similarity">
    <text evidence="2 5">Belongs to the cyclophilin-type PPIase family.</text>
</comment>
<reference evidence="7 8" key="1">
    <citation type="submission" date="2021-10" db="EMBL/GenBank/DDBJ databases">
        <title>Streptomyces sp. strain SMC 277, a novel streptomycete isolated from soil.</title>
        <authorList>
            <person name="Chanama M."/>
        </authorList>
    </citation>
    <scope>NUCLEOTIDE SEQUENCE [LARGE SCALE GENOMIC DNA]</scope>
    <source>
        <strain evidence="7 8">SMC 277</strain>
    </source>
</reference>
<dbReference type="PROSITE" id="PS50072">
    <property type="entry name" value="CSA_PPIASE_2"/>
    <property type="match status" value="1"/>
</dbReference>
<evidence type="ECO:0000256" key="1">
    <source>
        <dbReference type="ARBA" id="ARBA00002388"/>
    </source>
</evidence>
<protein>
    <recommendedName>
        <fullName evidence="5">Peptidyl-prolyl cis-trans isomerase</fullName>
        <shortName evidence="5">PPIase</shortName>
        <ecNumber evidence="5">5.2.1.8</ecNumber>
    </recommendedName>
</protein>
<comment type="caution">
    <text evidence="7">The sequence shown here is derived from an EMBL/GenBank/DDBJ whole genome shotgun (WGS) entry which is preliminary data.</text>
</comment>
<evidence type="ECO:0000313" key="8">
    <source>
        <dbReference type="Proteomes" id="UP001199054"/>
    </source>
</evidence>
<dbReference type="RefSeq" id="WP_226725032.1">
    <property type="nucleotide sequence ID" value="NZ_JAJAUY010000008.1"/>
</dbReference>
<dbReference type="GO" id="GO:0016853">
    <property type="term" value="F:isomerase activity"/>
    <property type="evidence" value="ECO:0007669"/>
    <property type="project" value="UniProtKB-KW"/>
</dbReference>
<evidence type="ECO:0000256" key="2">
    <source>
        <dbReference type="ARBA" id="ARBA00007365"/>
    </source>
</evidence>